<dbReference type="InterPro" id="IPR001763">
    <property type="entry name" value="Rhodanese-like_dom"/>
</dbReference>
<gene>
    <name evidence="2" type="ordered locus">ABSDF0504</name>
</gene>
<dbReference type="Gene3D" id="3.40.250.10">
    <property type="entry name" value="Rhodanese-like domain"/>
    <property type="match status" value="1"/>
</dbReference>
<protein>
    <recommendedName>
        <fullName evidence="1">Rhodanese domain-containing protein</fullName>
    </recommendedName>
</protein>
<reference evidence="2 3" key="1">
    <citation type="journal article" date="2008" name="PLoS ONE">
        <title>Comparative analysis of Acinetobacters: three genomes for three lifestyles.</title>
        <authorList>
            <person name="Vallenet D."/>
            <person name="Nordmann P."/>
            <person name="Barbe V."/>
            <person name="Poirel L."/>
            <person name="Mangenot S."/>
            <person name="Bataille E."/>
            <person name="Dossat C."/>
            <person name="Gas S."/>
            <person name="Kreimeyer A."/>
            <person name="Lenoble P."/>
            <person name="Oztas S."/>
            <person name="Poulain J."/>
            <person name="Segurens B."/>
            <person name="Robert C."/>
            <person name="Abergel C."/>
            <person name="Claverie J.M."/>
            <person name="Raoult D."/>
            <person name="Medigue C."/>
            <person name="Weissenbach J."/>
            <person name="Cruveiller S."/>
        </authorList>
    </citation>
    <scope>NUCLEOTIDE SEQUENCE [LARGE SCALE GENOMIC DNA]</scope>
    <source>
        <strain evidence="2 3">SDF</strain>
    </source>
</reference>
<dbReference type="Proteomes" id="UP000001741">
    <property type="component" value="Chromosome"/>
</dbReference>
<evidence type="ECO:0000259" key="1">
    <source>
        <dbReference type="PROSITE" id="PS50206"/>
    </source>
</evidence>
<evidence type="ECO:0000313" key="2">
    <source>
        <dbReference type="EMBL" id="CAO99889.1"/>
    </source>
</evidence>
<feature type="domain" description="Rhodanese" evidence="1">
    <location>
        <begin position="20"/>
        <end position="110"/>
    </location>
</feature>
<dbReference type="SUPFAM" id="SSF52821">
    <property type="entry name" value="Rhodanese/Cell cycle control phosphatase"/>
    <property type="match status" value="1"/>
</dbReference>
<dbReference type="EMBL" id="CU468230">
    <property type="protein sequence ID" value="CAO99889.1"/>
    <property type="molecule type" value="Genomic_DNA"/>
</dbReference>
<dbReference type="CDD" id="cd00158">
    <property type="entry name" value="RHOD"/>
    <property type="match status" value="1"/>
</dbReference>
<organism evidence="2 3">
    <name type="scientific">Acinetobacter baumannii (strain SDF)</name>
    <dbReference type="NCBI Taxonomy" id="509170"/>
    <lineage>
        <taxon>Bacteria</taxon>
        <taxon>Pseudomonadati</taxon>
        <taxon>Pseudomonadota</taxon>
        <taxon>Gammaproteobacteria</taxon>
        <taxon>Moraxellales</taxon>
        <taxon>Moraxellaceae</taxon>
        <taxon>Acinetobacter</taxon>
        <taxon>Acinetobacter calcoaceticus/baumannii complex</taxon>
    </lineage>
</organism>
<dbReference type="Pfam" id="PF00581">
    <property type="entry name" value="Rhodanese"/>
    <property type="match status" value="1"/>
</dbReference>
<sequence>MFTSKECTMIRKQEITTFEFPENAVIWDVRDSSAYAEGHVKGAVSRPINDLNADILNQVAADQPIYILCGGGSKAPRAAEKLEGLDASREYVVLMGGTRAARDAGLPLEQGA</sequence>
<proteinExistence type="predicted"/>
<name>B0VQZ3_ACIBS</name>
<dbReference type="BioCyc" id="ABAU509170:GCL9-418-MONOMER"/>
<dbReference type="HOGENOM" id="CLU_2217303_0_0_6"/>
<dbReference type="InterPro" id="IPR036873">
    <property type="entry name" value="Rhodanese-like_dom_sf"/>
</dbReference>
<dbReference type="PROSITE" id="PS50206">
    <property type="entry name" value="RHODANESE_3"/>
    <property type="match status" value="1"/>
</dbReference>
<dbReference type="AlphaFoldDB" id="B0VQZ3"/>
<dbReference type="SMART" id="SM00450">
    <property type="entry name" value="RHOD"/>
    <property type="match status" value="1"/>
</dbReference>
<dbReference type="KEGG" id="abm:ABSDF0504"/>
<accession>B0VQZ3</accession>
<evidence type="ECO:0000313" key="3">
    <source>
        <dbReference type="Proteomes" id="UP000001741"/>
    </source>
</evidence>